<dbReference type="Proteomes" id="UP000828390">
    <property type="component" value="Unassembled WGS sequence"/>
</dbReference>
<keyword evidence="4" id="KW-0472">Membrane</keyword>
<reference evidence="6" key="2">
    <citation type="submission" date="2020-11" db="EMBL/GenBank/DDBJ databases">
        <authorList>
            <person name="McCartney M.A."/>
            <person name="Auch B."/>
            <person name="Kono T."/>
            <person name="Mallez S."/>
            <person name="Becker A."/>
            <person name="Gohl D.M."/>
            <person name="Silverstein K.A.T."/>
            <person name="Koren S."/>
            <person name="Bechman K.B."/>
            <person name="Herman A."/>
            <person name="Abrahante J.E."/>
            <person name="Garbe J."/>
        </authorList>
    </citation>
    <scope>NUCLEOTIDE SEQUENCE</scope>
    <source>
        <strain evidence="6">Duluth1</strain>
        <tissue evidence="6">Whole animal</tissue>
    </source>
</reference>
<feature type="domain" description="Receptor ligand binding region" evidence="5">
    <location>
        <begin position="47"/>
        <end position="178"/>
    </location>
</feature>
<sequence length="182" mass="20908">MCSLTVHRVVLLNKDSSTPVIHVGVLLDYHRIPSPFRNNDFIVKIFETAFASIQTQSDLLTGYRIQMHIRYITSPDDHFIDEGQAAIQMVNLLQLGEPKVAVLGPFWDVHLYTTAKIASNFRTIQLSPVSRSAISLRDPRMSTLYRIIQDFHQINRFRIKLMKHFGWTRAATIVTLDDLELS</sequence>
<keyword evidence="3" id="KW-1133">Transmembrane helix</keyword>
<keyword evidence="7" id="KW-1185">Reference proteome</keyword>
<evidence type="ECO:0000313" key="6">
    <source>
        <dbReference type="EMBL" id="KAH3810611.1"/>
    </source>
</evidence>
<name>A0A9D4G890_DREPO</name>
<comment type="subcellular location">
    <subcellularLocation>
        <location evidence="1">Membrane</location>
    </subcellularLocation>
</comment>
<evidence type="ECO:0000256" key="2">
    <source>
        <dbReference type="ARBA" id="ARBA00022692"/>
    </source>
</evidence>
<dbReference type="InterPro" id="IPR028082">
    <property type="entry name" value="Peripla_BP_I"/>
</dbReference>
<evidence type="ECO:0000259" key="5">
    <source>
        <dbReference type="Pfam" id="PF01094"/>
    </source>
</evidence>
<accession>A0A9D4G890</accession>
<comment type="caution">
    <text evidence="6">The sequence shown here is derived from an EMBL/GenBank/DDBJ whole genome shotgun (WGS) entry which is preliminary data.</text>
</comment>
<protein>
    <recommendedName>
        <fullName evidence="5">Receptor ligand binding region domain-containing protein</fullName>
    </recommendedName>
</protein>
<dbReference type="Pfam" id="PF01094">
    <property type="entry name" value="ANF_receptor"/>
    <property type="match status" value="1"/>
</dbReference>
<keyword evidence="2" id="KW-0812">Transmembrane</keyword>
<evidence type="ECO:0000313" key="7">
    <source>
        <dbReference type="Proteomes" id="UP000828390"/>
    </source>
</evidence>
<dbReference type="GO" id="GO:0016020">
    <property type="term" value="C:membrane"/>
    <property type="evidence" value="ECO:0007669"/>
    <property type="project" value="UniProtKB-SubCell"/>
</dbReference>
<gene>
    <name evidence="6" type="ORF">DPMN_139004</name>
</gene>
<dbReference type="Gene3D" id="3.40.50.2300">
    <property type="match status" value="2"/>
</dbReference>
<proteinExistence type="predicted"/>
<dbReference type="InterPro" id="IPR001828">
    <property type="entry name" value="ANF_lig-bd_rcpt"/>
</dbReference>
<dbReference type="EMBL" id="JAIWYP010000006">
    <property type="protein sequence ID" value="KAH3810611.1"/>
    <property type="molecule type" value="Genomic_DNA"/>
</dbReference>
<evidence type="ECO:0000256" key="4">
    <source>
        <dbReference type="ARBA" id="ARBA00023136"/>
    </source>
</evidence>
<dbReference type="AlphaFoldDB" id="A0A9D4G890"/>
<reference evidence="6" key="1">
    <citation type="journal article" date="2019" name="bioRxiv">
        <title>The Genome of the Zebra Mussel, Dreissena polymorpha: A Resource for Invasive Species Research.</title>
        <authorList>
            <person name="McCartney M.A."/>
            <person name="Auch B."/>
            <person name="Kono T."/>
            <person name="Mallez S."/>
            <person name="Zhang Y."/>
            <person name="Obille A."/>
            <person name="Becker A."/>
            <person name="Abrahante J.E."/>
            <person name="Garbe J."/>
            <person name="Badalamenti J.P."/>
            <person name="Herman A."/>
            <person name="Mangelson H."/>
            <person name="Liachko I."/>
            <person name="Sullivan S."/>
            <person name="Sone E.D."/>
            <person name="Koren S."/>
            <person name="Silverstein K.A.T."/>
            <person name="Beckman K.B."/>
            <person name="Gohl D.M."/>
        </authorList>
    </citation>
    <scope>NUCLEOTIDE SEQUENCE</scope>
    <source>
        <strain evidence="6">Duluth1</strain>
        <tissue evidence="6">Whole animal</tissue>
    </source>
</reference>
<evidence type="ECO:0000256" key="3">
    <source>
        <dbReference type="ARBA" id="ARBA00022989"/>
    </source>
</evidence>
<organism evidence="6 7">
    <name type="scientific">Dreissena polymorpha</name>
    <name type="common">Zebra mussel</name>
    <name type="synonym">Mytilus polymorpha</name>
    <dbReference type="NCBI Taxonomy" id="45954"/>
    <lineage>
        <taxon>Eukaryota</taxon>
        <taxon>Metazoa</taxon>
        <taxon>Spiralia</taxon>
        <taxon>Lophotrochozoa</taxon>
        <taxon>Mollusca</taxon>
        <taxon>Bivalvia</taxon>
        <taxon>Autobranchia</taxon>
        <taxon>Heteroconchia</taxon>
        <taxon>Euheterodonta</taxon>
        <taxon>Imparidentia</taxon>
        <taxon>Neoheterodontei</taxon>
        <taxon>Myida</taxon>
        <taxon>Dreissenoidea</taxon>
        <taxon>Dreissenidae</taxon>
        <taxon>Dreissena</taxon>
    </lineage>
</organism>
<dbReference type="SUPFAM" id="SSF53822">
    <property type="entry name" value="Periplasmic binding protein-like I"/>
    <property type="match status" value="1"/>
</dbReference>
<evidence type="ECO:0000256" key="1">
    <source>
        <dbReference type="ARBA" id="ARBA00004370"/>
    </source>
</evidence>